<feature type="binding site" evidence="4">
    <location>
        <position position="136"/>
    </location>
    <ligand>
        <name>AMP</name>
        <dbReference type="ChEBI" id="CHEBI:456215"/>
    </ligand>
</feature>
<dbReference type="InterPro" id="IPR036971">
    <property type="entry name" value="PDEase_catalytic_dom_sf"/>
</dbReference>
<feature type="domain" description="PDEase" evidence="6">
    <location>
        <begin position="1"/>
        <end position="305"/>
    </location>
</feature>
<dbReference type="CDD" id="cd00077">
    <property type="entry name" value="HDc"/>
    <property type="match status" value="1"/>
</dbReference>
<dbReference type="Pfam" id="PF00233">
    <property type="entry name" value="PDEase_I"/>
    <property type="match status" value="1"/>
</dbReference>
<dbReference type="InterPro" id="IPR023174">
    <property type="entry name" value="PDEase_CS"/>
</dbReference>
<dbReference type="STRING" id="905079.L1JIY8"/>
<dbReference type="EnsemblProtists" id="EKX48488">
    <property type="protein sequence ID" value="EKX48488"/>
    <property type="gene ID" value="GUITHDRAFT_68697"/>
</dbReference>
<dbReference type="PANTHER" id="PTHR11347">
    <property type="entry name" value="CYCLIC NUCLEOTIDE PHOSPHODIESTERASE"/>
    <property type="match status" value="1"/>
</dbReference>
<feature type="binding site" evidence="4">
    <location>
        <position position="296"/>
    </location>
    <ligand>
        <name>AMP</name>
        <dbReference type="ChEBI" id="CHEBI:456215"/>
    </ligand>
</feature>
<name>L1JIY8_GUITC</name>
<dbReference type="PROSITE" id="PS00126">
    <property type="entry name" value="PDEASE_I_1"/>
    <property type="match status" value="1"/>
</dbReference>
<accession>L1JIY8</accession>
<dbReference type="OMA" id="ESNIENW"/>
<dbReference type="PROSITE" id="PS51845">
    <property type="entry name" value="PDEASE_I_2"/>
    <property type="match status" value="1"/>
</dbReference>
<dbReference type="EMBL" id="JH992985">
    <property type="protein sequence ID" value="EKX48488.1"/>
    <property type="molecule type" value="Genomic_DNA"/>
</dbReference>
<feature type="binding site" evidence="4">
    <location>
        <begin position="95"/>
        <end position="99"/>
    </location>
    <ligand>
        <name>AMP</name>
        <dbReference type="ChEBI" id="CHEBI:456215"/>
    </ligand>
</feature>
<sequence>MEWESRTASGVTLGADNCITQSQKLKGLRLCLDKADDWDFDVFELEKEADGYPLQVLTWHVFQKHNLIDEFNLDRIKLINFLRQVEAGHMENPYHNATHVADVVQSMHCILSKGGLRKFVSRMEVLAGLLAACIHDFEHRGFNNDFLIKTQDDWAIDSNDKSPNESHHLASAWKILRNPEANFIHRMPHAQQVQLRKLVIDMVLATDMAEHMAIVSRLKTDLQKVQHQHLENLIRGLQGAIKIADIGHLYAAHHVHVKWSERLEEEMWLQGDVEKARNMKVSFLMDRDKPGVTKSQPGLAISCLS</sequence>
<evidence type="ECO:0000313" key="9">
    <source>
        <dbReference type="Proteomes" id="UP000011087"/>
    </source>
</evidence>
<dbReference type="KEGG" id="gtt:GUITHDRAFT_68697"/>
<feature type="binding site" evidence="5">
    <location>
        <position position="135"/>
    </location>
    <ligand>
        <name>Zn(2+)</name>
        <dbReference type="ChEBI" id="CHEBI:29105"/>
        <label>1</label>
    </ligand>
</feature>
<dbReference type="OrthoDB" id="546632at2759"/>
<evidence type="ECO:0000256" key="3">
    <source>
        <dbReference type="PIRSR" id="PIRSR623088-1"/>
    </source>
</evidence>
<dbReference type="PRINTS" id="PR00387">
    <property type="entry name" value="PDIESTERASE1"/>
</dbReference>
<protein>
    <recommendedName>
        <fullName evidence="6">PDEase domain-containing protein</fullName>
    </recommendedName>
</protein>
<feature type="binding site" evidence="5">
    <location>
        <position position="136"/>
    </location>
    <ligand>
        <name>Zn(2+)</name>
        <dbReference type="ChEBI" id="CHEBI:29105"/>
        <label>2</label>
    </ligand>
</feature>
<dbReference type="GO" id="GO:0007165">
    <property type="term" value="P:signal transduction"/>
    <property type="evidence" value="ECO:0007669"/>
    <property type="project" value="InterPro"/>
</dbReference>
<organism evidence="7">
    <name type="scientific">Guillardia theta (strain CCMP2712)</name>
    <name type="common">Cryptophyte</name>
    <dbReference type="NCBI Taxonomy" id="905079"/>
    <lineage>
        <taxon>Eukaryota</taxon>
        <taxon>Cryptophyceae</taxon>
        <taxon>Pyrenomonadales</taxon>
        <taxon>Geminigeraceae</taxon>
        <taxon>Guillardia</taxon>
    </lineage>
</organism>
<proteinExistence type="predicted"/>
<reference evidence="7 9" key="1">
    <citation type="journal article" date="2012" name="Nature">
        <title>Algal genomes reveal evolutionary mosaicism and the fate of nucleomorphs.</title>
        <authorList>
            <consortium name="DOE Joint Genome Institute"/>
            <person name="Curtis B.A."/>
            <person name="Tanifuji G."/>
            <person name="Burki F."/>
            <person name="Gruber A."/>
            <person name="Irimia M."/>
            <person name="Maruyama S."/>
            <person name="Arias M.C."/>
            <person name="Ball S.G."/>
            <person name="Gile G.H."/>
            <person name="Hirakawa Y."/>
            <person name="Hopkins J.F."/>
            <person name="Kuo A."/>
            <person name="Rensing S.A."/>
            <person name="Schmutz J."/>
            <person name="Symeonidi A."/>
            <person name="Elias M."/>
            <person name="Eveleigh R.J."/>
            <person name="Herman E.K."/>
            <person name="Klute M.J."/>
            <person name="Nakayama T."/>
            <person name="Obornik M."/>
            <person name="Reyes-Prieto A."/>
            <person name="Armbrust E.V."/>
            <person name="Aves S.J."/>
            <person name="Beiko R.G."/>
            <person name="Coutinho P."/>
            <person name="Dacks J.B."/>
            <person name="Durnford D.G."/>
            <person name="Fast N.M."/>
            <person name="Green B.R."/>
            <person name="Grisdale C.J."/>
            <person name="Hempel F."/>
            <person name="Henrissat B."/>
            <person name="Hoppner M.P."/>
            <person name="Ishida K."/>
            <person name="Kim E."/>
            <person name="Koreny L."/>
            <person name="Kroth P.G."/>
            <person name="Liu Y."/>
            <person name="Malik S.B."/>
            <person name="Maier U.G."/>
            <person name="McRose D."/>
            <person name="Mock T."/>
            <person name="Neilson J.A."/>
            <person name="Onodera N.T."/>
            <person name="Poole A.M."/>
            <person name="Pritham E.J."/>
            <person name="Richards T.A."/>
            <person name="Rocap G."/>
            <person name="Roy S.W."/>
            <person name="Sarai C."/>
            <person name="Schaack S."/>
            <person name="Shirato S."/>
            <person name="Slamovits C.H."/>
            <person name="Spencer D.F."/>
            <person name="Suzuki S."/>
            <person name="Worden A.Z."/>
            <person name="Zauner S."/>
            <person name="Barry K."/>
            <person name="Bell C."/>
            <person name="Bharti A.K."/>
            <person name="Crow J.A."/>
            <person name="Grimwood J."/>
            <person name="Kramer R."/>
            <person name="Lindquist E."/>
            <person name="Lucas S."/>
            <person name="Salamov A."/>
            <person name="McFadden G.I."/>
            <person name="Lane C.E."/>
            <person name="Keeling P.J."/>
            <person name="Gray M.W."/>
            <person name="Grigoriev I.V."/>
            <person name="Archibald J.M."/>
        </authorList>
    </citation>
    <scope>NUCLEOTIDE SEQUENCE</scope>
    <source>
        <strain evidence="7 9">CCMP2712</strain>
    </source>
</reference>
<feature type="active site" description="Proton donor" evidence="3">
    <location>
        <position position="95"/>
    </location>
</feature>
<reference evidence="9" key="2">
    <citation type="submission" date="2012-11" db="EMBL/GenBank/DDBJ databases">
        <authorList>
            <person name="Kuo A."/>
            <person name="Curtis B.A."/>
            <person name="Tanifuji G."/>
            <person name="Burki F."/>
            <person name="Gruber A."/>
            <person name="Irimia M."/>
            <person name="Maruyama S."/>
            <person name="Arias M.C."/>
            <person name="Ball S.G."/>
            <person name="Gile G.H."/>
            <person name="Hirakawa Y."/>
            <person name="Hopkins J.F."/>
            <person name="Rensing S.A."/>
            <person name="Schmutz J."/>
            <person name="Symeonidi A."/>
            <person name="Elias M."/>
            <person name="Eveleigh R.J."/>
            <person name="Herman E.K."/>
            <person name="Klute M.J."/>
            <person name="Nakayama T."/>
            <person name="Obornik M."/>
            <person name="Reyes-Prieto A."/>
            <person name="Armbrust E.V."/>
            <person name="Aves S.J."/>
            <person name="Beiko R.G."/>
            <person name="Coutinho P."/>
            <person name="Dacks J.B."/>
            <person name="Durnford D.G."/>
            <person name="Fast N.M."/>
            <person name="Green B.R."/>
            <person name="Grisdale C."/>
            <person name="Hempe F."/>
            <person name="Henrissat B."/>
            <person name="Hoppner M.P."/>
            <person name="Ishida K.-I."/>
            <person name="Kim E."/>
            <person name="Koreny L."/>
            <person name="Kroth P.G."/>
            <person name="Liu Y."/>
            <person name="Malik S.-B."/>
            <person name="Maier U.G."/>
            <person name="McRose D."/>
            <person name="Mock T."/>
            <person name="Neilson J.A."/>
            <person name="Onodera N.T."/>
            <person name="Poole A.M."/>
            <person name="Pritham E.J."/>
            <person name="Richards T.A."/>
            <person name="Rocap G."/>
            <person name="Roy S.W."/>
            <person name="Sarai C."/>
            <person name="Schaack S."/>
            <person name="Shirato S."/>
            <person name="Slamovits C.H."/>
            <person name="Spencer D.F."/>
            <person name="Suzuki S."/>
            <person name="Worden A.Z."/>
            <person name="Zauner S."/>
            <person name="Barry K."/>
            <person name="Bell C."/>
            <person name="Bharti A.K."/>
            <person name="Crow J.A."/>
            <person name="Grimwood J."/>
            <person name="Kramer R."/>
            <person name="Lindquist E."/>
            <person name="Lucas S."/>
            <person name="Salamov A."/>
            <person name="McFadden G.I."/>
            <person name="Lane C.E."/>
            <person name="Keeling P.J."/>
            <person name="Gray M.W."/>
            <person name="Grigoriev I.V."/>
            <person name="Archibald J.M."/>
        </authorList>
    </citation>
    <scope>NUCLEOTIDE SEQUENCE</scope>
    <source>
        <strain evidence="9">CCMP2712</strain>
    </source>
</reference>
<evidence type="ECO:0000259" key="6">
    <source>
        <dbReference type="PROSITE" id="PS51845"/>
    </source>
</evidence>
<gene>
    <name evidence="7" type="ORF">GUITHDRAFT_68697</name>
</gene>
<dbReference type="InterPro" id="IPR002073">
    <property type="entry name" value="PDEase_catalytic_dom"/>
</dbReference>
<dbReference type="PaxDb" id="55529-EKX48488"/>
<dbReference type="GO" id="GO:0046872">
    <property type="term" value="F:metal ion binding"/>
    <property type="evidence" value="ECO:0007669"/>
    <property type="project" value="UniProtKB-KW"/>
</dbReference>
<evidence type="ECO:0000256" key="5">
    <source>
        <dbReference type="PIRSR" id="PIRSR623088-3"/>
    </source>
</evidence>
<dbReference type="HOGENOM" id="CLU_005940_6_2_1"/>
<keyword evidence="9" id="KW-1185">Reference proteome</keyword>
<evidence type="ECO:0000313" key="8">
    <source>
        <dbReference type="EnsemblProtists" id="EKX48488"/>
    </source>
</evidence>
<dbReference type="AlphaFoldDB" id="L1JIY8"/>
<feature type="binding site" evidence="5">
    <location>
        <position position="99"/>
    </location>
    <ligand>
        <name>Zn(2+)</name>
        <dbReference type="ChEBI" id="CHEBI:29105"/>
        <label>1</label>
    </ligand>
</feature>
<evidence type="ECO:0000256" key="1">
    <source>
        <dbReference type="ARBA" id="ARBA00022723"/>
    </source>
</evidence>
<evidence type="ECO:0000256" key="4">
    <source>
        <dbReference type="PIRSR" id="PIRSR623088-2"/>
    </source>
</evidence>
<dbReference type="GeneID" id="17305161"/>
<evidence type="ECO:0000256" key="2">
    <source>
        <dbReference type="ARBA" id="ARBA00022801"/>
    </source>
</evidence>
<dbReference type="Proteomes" id="UP000011087">
    <property type="component" value="Unassembled WGS sequence"/>
</dbReference>
<dbReference type="GO" id="GO:0004114">
    <property type="term" value="F:3',5'-cyclic-nucleotide phosphodiesterase activity"/>
    <property type="evidence" value="ECO:0007669"/>
    <property type="project" value="InterPro"/>
</dbReference>
<dbReference type="eggNOG" id="KOG3688">
    <property type="taxonomic scope" value="Eukaryota"/>
</dbReference>
<feature type="binding site" evidence="5">
    <location>
        <position position="245"/>
    </location>
    <ligand>
        <name>Zn(2+)</name>
        <dbReference type="ChEBI" id="CHEBI:29105"/>
        <label>1</label>
    </ligand>
</feature>
<dbReference type="SUPFAM" id="SSF109604">
    <property type="entry name" value="HD-domain/PDEase-like"/>
    <property type="match status" value="1"/>
</dbReference>
<dbReference type="Gene3D" id="1.10.1300.10">
    <property type="entry name" value="3'5'-cyclic nucleotide phosphodiesterase, catalytic domain"/>
    <property type="match status" value="1"/>
</dbReference>
<evidence type="ECO:0000313" key="7">
    <source>
        <dbReference type="EMBL" id="EKX48488.1"/>
    </source>
</evidence>
<keyword evidence="1 5" id="KW-0479">Metal-binding</keyword>
<dbReference type="InterPro" id="IPR003607">
    <property type="entry name" value="HD/PDEase_dom"/>
</dbReference>
<dbReference type="InterPro" id="IPR023088">
    <property type="entry name" value="PDEase"/>
</dbReference>
<feature type="binding site" evidence="5">
    <location>
        <position position="136"/>
    </location>
    <ligand>
        <name>Zn(2+)</name>
        <dbReference type="ChEBI" id="CHEBI:29105"/>
        <label>1</label>
    </ligand>
</feature>
<reference evidence="8" key="3">
    <citation type="submission" date="2016-03" db="UniProtKB">
        <authorList>
            <consortium name="EnsemblProtists"/>
        </authorList>
    </citation>
    <scope>IDENTIFICATION</scope>
</reference>
<feature type="binding site" evidence="4">
    <location>
        <position position="245"/>
    </location>
    <ligand>
        <name>AMP</name>
        <dbReference type="ChEBI" id="CHEBI:456215"/>
    </ligand>
</feature>
<keyword evidence="2" id="KW-0378">Hydrolase</keyword>
<dbReference type="RefSeq" id="XP_005835468.1">
    <property type="nucleotide sequence ID" value="XM_005835411.1"/>
</dbReference>